<keyword evidence="2" id="KW-1185">Reference proteome</keyword>
<protein>
    <submittedName>
        <fullName evidence="1">Uncharacterized protein</fullName>
    </submittedName>
</protein>
<dbReference type="Proteomes" id="UP000430692">
    <property type="component" value="Unassembled WGS sequence"/>
</dbReference>
<dbReference type="EMBL" id="WUUL01000009">
    <property type="protein sequence ID" value="MXQ54766.1"/>
    <property type="molecule type" value="Genomic_DNA"/>
</dbReference>
<organism evidence="1 2">
    <name type="scientific">Shimazuella alba</name>
    <dbReference type="NCBI Taxonomy" id="2690964"/>
    <lineage>
        <taxon>Bacteria</taxon>
        <taxon>Bacillati</taxon>
        <taxon>Bacillota</taxon>
        <taxon>Bacilli</taxon>
        <taxon>Bacillales</taxon>
        <taxon>Thermoactinomycetaceae</taxon>
        <taxon>Shimazuella</taxon>
    </lineage>
</organism>
<evidence type="ECO:0000313" key="2">
    <source>
        <dbReference type="Proteomes" id="UP000430692"/>
    </source>
</evidence>
<proteinExistence type="predicted"/>
<dbReference type="RefSeq" id="WP_160802117.1">
    <property type="nucleotide sequence ID" value="NZ_WUUL01000009.1"/>
</dbReference>
<sequence length="57" mass="6386">MVRKCTCVDLQYDLVTRGALLACRSESCTEPFIGGVSVFYSDDQFNLLTKGNAYQEE</sequence>
<evidence type="ECO:0000313" key="1">
    <source>
        <dbReference type="EMBL" id="MXQ54766.1"/>
    </source>
</evidence>
<name>A0A6I4VY25_9BACL</name>
<dbReference type="AlphaFoldDB" id="A0A6I4VY25"/>
<reference evidence="1 2" key="1">
    <citation type="submission" date="2019-12" db="EMBL/GenBank/DDBJ databases">
        <title>Whole-genome analyses of novel actinobacteria.</title>
        <authorList>
            <person name="Sahin N."/>
            <person name="Saygin H."/>
        </authorList>
    </citation>
    <scope>NUCLEOTIDE SEQUENCE [LARGE SCALE GENOMIC DNA]</scope>
    <source>
        <strain evidence="1 2">KC615</strain>
    </source>
</reference>
<gene>
    <name evidence="1" type="ORF">GSM42_13790</name>
</gene>
<comment type="caution">
    <text evidence="1">The sequence shown here is derived from an EMBL/GenBank/DDBJ whole genome shotgun (WGS) entry which is preliminary data.</text>
</comment>
<accession>A0A6I4VY25</accession>